<proteinExistence type="predicted"/>
<dbReference type="SUPFAM" id="SSF54529">
    <property type="entry name" value="Mitochondrial glycoprotein MAM33-like"/>
    <property type="match status" value="1"/>
</dbReference>
<organism evidence="1 2">
    <name type="scientific">Acer yangbiense</name>
    <dbReference type="NCBI Taxonomy" id="1000413"/>
    <lineage>
        <taxon>Eukaryota</taxon>
        <taxon>Viridiplantae</taxon>
        <taxon>Streptophyta</taxon>
        <taxon>Embryophyta</taxon>
        <taxon>Tracheophyta</taxon>
        <taxon>Spermatophyta</taxon>
        <taxon>Magnoliopsida</taxon>
        <taxon>eudicotyledons</taxon>
        <taxon>Gunneridae</taxon>
        <taxon>Pentapetalae</taxon>
        <taxon>rosids</taxon>
        <taxon>malvids</taxon>
        <taxon>Sapindales</taxon>
        <taxon>Sapindaceae</taxon>
        <taxon>Hippocastanoideae</taxon>
        <taxon>Acereae</taxon>
        <taxon>Acer</taxon>
    </lineage>
</organism>
<dbReference type="InterPro" id="IPR036561">
    <property type="entry name" value="MAM33_sf"/>
</dbReference>
<gene>
    <name evidence="1" type="ORF">EZV62_025715</name>
</gene>
<dbReference type="EMBL" id="VAHF01000012">
    <property type="protein sequence ID" value="TXG49840.1"/>
    <property type="molecule type" value="Genomic_DNA"/>
</dbReference>
<dbReference type="Proteomes" id="UP000323000">
    <property type="component" value="Chromosome 12"/>
</dbReference>
<name>A0A5C7GYM3_9ROSI</name>
<evidence type="ECO:0000313" key="1">
    <source>
        <dbReference type="EMBL" id="TXG49840.1"/>
    </source>
</evidence>
<keyword evidence="2" id="KW-1185">Reference proteome</keyword>
<dbReference type="GO" id="GO:0005759">
    <property type="term" value="C:mitochondrial matrix"/>
    <property type="evidence" value="ECO:0007669"/>
    <property type="project" value="InterPro"/>
</dbReference>
<dbReference type="Gene3D" id="3.10.280.10">
    <property type="entry name" value="Mitochondrial glycoprotein"/>
    <property type="match status" value="1"/>
</dbReference>
<protein>
    <submittedName>
        <fullName evidence="1">Uncharacterized protein</fullName>
    </submittedName>
</protein>
<dbReference type="AlphaFoldDB" id="A0A5C7GYM3"/>
<dbReference type="InterPro" id="IPR003428">
    <property type="entry name" value="MAM33"/>
</dbReference>
<evidence type="ECO:0000313" key="2">
    <source>
        <dbReference type="Proteomes" id="UP000323000"/>
    </source>
</evidence>
<comment type="caution">
    <text evidence="1">The sequence shown here is derived from an EMBL/GenBank/DDBJ whole genome shotgun (WGS) entry which is preliminary data.</text>
</comment>
<accession>A0A5C7GYM3</accession>
<reference evidence="2" key="1">
    <citation type="journal article" date="2019" name="Gigascience">
        <title>De novo genome assembly of the endangered Acer yangbiense, a plant species with extremely small populations endemic to Yunnan Province, China.</title>
        <authorList>
            <person name="Yang J."/>
            <person name="Wariss H.M."/>
            <person name="Tao L."/>
            <person name="Zhang R."/>
            <person name="Yun Q."/>
            <person name="Hollingsworth P."/>
            <person name="Dao Z."/>
            <person name="Luo G."/>
            <person name="Guo H."/>
            <person name="Ma Y."/>
            <person name="Sun W."/>
        </authorList>
    </citation>
    <scope>NUCLEOTIDE SEQUENCE [LARGE SCALE GENOMIC DNA]</scope>
    <source>
        <strain evidence="2">cv. Malutang</strain>
    </source>
</reference>
<dbReference type="OrthoDB" id="278212at2759"/>
<sequence>MAFSAILRKSAYSLVPTASRLARANRNFYSSVFSTSSHLNRKPSLGSFVPGFEFSSATETKNCSSNESLLQAIESEFKRIGHVRQYFIAVSVVVIMLLLRVNSSPSSPTHSTVNLCKLRRRLSDSSSVSSFTEIVINLLLLCRLDPDPPFGSGSQPSSLPSFIVDPVLSLLLRRRSEWFIIDLVIKLLLHRRRLDVLYRRPNNLSELTVTPALLLHRRRMDTLSPEKSGGAGFLRPILLRHRLPTVDNTVEETPSEFTFKLNRDFNKGGRANAKLTKKFKGELVEVYSIYINQSDLDENMKKAFQKYLEIRGIKPSMVEFLQKGIRNKYNQINLTVLKKIKNFIEQVA</sequence>
<dbReference type="Pfam" id="PF02330">
    <property type="entry name" value="MAM33"/>
    <property type="match status" value="1"/>
</dbReference>